<keyword evidence="1" id="KW-0472">Membrane</keyword>
<accession>A0A1V2UHF3</accession>
<feature type="transmembrane region" description="Helical" evidence="1">
    <location>
        <begin position="319"/>
        <end position="342"/>
    </location>
</feature>
<gene>
    <name evidence="4" type="ORF">BTN92_09950</name>
</gene>
<protein>
    <submittedName>
        <fullName evidence="4">Cell surface protein</fullName>
    </submittedName>
</protein>
<sequence>MKKIHTYTVKKIYCFSGLVLLLLFSLLSNVFVYANDDTLNFYVSPEFPESQVEGNESYFNLNIEPGSTENLTLRLQNANEQAKKIQITAHTALTNVMGVVEYGRDAEEADPTLFYSLADLIEVPEEPIELAGNETKTISVPLIMPKEKFEGFLAGGLRITEIQEESEEETTEEEGVAIKNEFAYVVGVVVSNDRASVKPDLELLDVFADQLNYRNVISANLQNFTPSFVNRLEVEATIHREGEEQVLYQAHQEQMQMAPNSNFNFPISLEGDRFRSGEYLLKMTARSGEEEWQWERKFTIDADEARALNKQDVTIDTSINWWLITTLCLFMLLLIIVGRLAIKNKKK</sequence>
<name>A0A1V2UHF3_ENTMU</name>
<dbReference type="InterPro" id="IPR021759">
    <property type="entry name" value="WxLIP_HBD"/>
</dbReference>
<reference evidence="4 5" key="1">
    <citation type="submission" date="2016-12" db="EMBL/GenBank/DDBJ databases">
        <authorList>
            <person name="Song W.-J."/>
            <person name="Kurnit D.M."/>
        </authorList>
    </citation>
    <scope>NUCLEOTIDE SEQUENCE [LARGE SCALE GENOMIC DNA]</scope>
    <source>
        <strain evidence="4 5">CGB1038-1_S1</strain>
    </source>
</reference>
<dbReference type="RefSeq" id="WP_062806112.1">
    <property type="nucleotide sequence ID" value="NZ_CABMMO010000009.1"/>
</dbReference>
<feature type="transmembrane region" description="Helical" evidence="1">
    <location>
        <begin position="12"/>
        <end position="34"/>
    </location>
</feature>
<feature type="domain" description="WxL Interacting Protein peptidoglycan binding" evidence="2">
    <location>
        <begin position="41"/>
        <end position="160"/>
    </location>
</feature>
<dbReference type="EMBL" id="MSTR01000009">
    <property type="protein sequence ID" value="ONN42584.1"/>
    <property type="molecule type" value="Genomic_DNA"/>
</dbReference>
<dbReference type="AlphaFoldDB" id="A0A1V2UHF3"/>
<dbReference type="Pfam" id="PF11797">
    <property type="entry name" value="WxLIP_HBD"/>
    <property type="match status" value="1"/>
</dbReference>
<evidence type="ECO:0000259" key="3">
    <source>
        <dbReference type="Pfam" id="PF11797"/>
    </source>
</evidence>
<dbReference type="Pfam" id="PF06030">
    <property type="entry name" value="WxLIP_PGBD"/>
    <property type="match status" value="1"/>
</dbReference>
<evidence type="ECO:0000259" key="2">
    <source>
        <dbReference type="Pfam" id="PF06030"/>
    </source>
</evidence>
<dbReference type="OrthoDB" id="2148359at2"/>
<evidence type="ECO:0000313" key="5">
    <source>
        <dbReference type="Proteomes" id="UP000189299"/>
    </source>
</evidence>
<comment type="caution">
    <text evidence="4">The sequence shown here is derived from an EMBL/GenBank/DDBJ whole genome shotgun (WGS) entry which is preliminary data.</text>
</comment>
<dbReference type="Proteomes" id="UP000189299">
    <property type="component" value="Unassembled WGS sequence"/>
</dbReference>
<evidence type="ECO:0000313" key="4">
    <source>
        <dbReference type="EMBL" id="ONN42584.1"/>
    </source>
</evidence>
<evidence type="ECO:0000256" key="1">
    <source>
        <dbReference type="SAM" id="Phobius"/>
    </source>
</evidence>
<proteinExistence type="predicted"/>
<dbReference type="InterPro" id="IPR010317">
    <property type="entry name" value="WxLIP_PGBD"/>
</dbReference>
<feature type="domain" description="WxL Interacting Protein host binding" evidence="3">
    <location>
        <begin position="174"/>
        <end position="310"/>
    </location>
</feature>
<keyword evidence="1" id="KW-1133">Transmembrane helix</keyword>
<organism evidence="4 5">
    <name type="scientific">Enterococcus mundtii</name>
    <dbReference type="NCBI Taxonomy" id="53346"/>
    <lineage>
        <taxon>Bacteria</taxon>
        <taxon>Bacillati</taxon>
        <taxon>Bacillota</taxon>
        <taxon>Bacilli</taxon>
        <taxon>Lactobacillales</taxon>
        <taxon>Enterococcaceae</taxon>
        <taxon>Enterococcus</taxon>
    </lineage>
</organism>
<keyword evidence="1" id="KW-0812">Transmembrane</keyword>